<dbReference type="PANTHER" id="PTHR33112:SF16">
    <property type="entry name" value="HETEROKARYON INCOMPATIBILITY DOMAIN-CONTAINING PROTEIN"/>
    <property type="match status" value="1"/>
</dbReference>
<evidence type="ECO:0000313" key="3">
    <source>
        <dbReference type="Proteomes" id="UP000235786"/>
    </source>
</evidence>
<name>A0A2J6RPC2_HYAVF</name>
<sequence>MLCKYCAGFSLKLLREGNYNHQPSLEHLQSSALNGCGGCDILYRAIGETITGNTDRKTGHVWFGQANRTHATPALVENNAWVDLRYMGSARTLYLAADEGSHASRFVNYRVVDPDPTSATTYRRLKGWIHDCVASHPKCRHKALRLLPTRVLDVSLPGSEFNKLRIYTSCGAEEGDYVALSYCWGNANPVTTTRANLESHKRGILEASLPKTIRDAISVTRDLGIRFLWVDALCIIQDSLNGEDWHAESSKMRDVYSNAYVTISAETAIDANAGFLAHRSSEGTNRGFMLPYLSVNGSEHGSVYLQQKPADRNRCLSYRAWAFQERRLSTRVLDYQAGQISLTCRTGMIEESSAELVKGGSVIIYQEGSRPLHLSVPTSGGKERYRNVFLEWYTGIENYSRRDLTYESDKLPAISGYAQAVQEVIRGTYWVGIWKEDLLVGLLWSASSTRNRLRKPSPRGCPSWSWAALDGAVDYHSLWIRYGNPRQESGLELKLIEDHVEPLAVDSIGQVIGGNLRVSGYMKKVTCLPVGWGVAWERQDIFTSSDVENWDPLGDFIGDDQRPSTSTDCTGRPFAICMFDTDGIRPKDIWCLAVVSTKGLVLEYLAEKKVYQRVGFFMFSDPTWMSKCPVSTITIV</sequence>
<dbReference type="Proteomes" id="UP000235786">
    <property type="component" value="Unassembled WGS sequence"/>
</dbReference>
<proteinExistence type="predicted"/>
<protein>
    <submittedName>
        <fullName evidence="2">HET-domain-containing protein</fullName>
    </submittedName>
</protein>
<keyword evidence="3" id="KW-1185">Reference proteome</keyword>
<evidence type="ECO:0000313" key="2">
    <source>
        <dbReference type="EMBL" id="PMD40367.1"/>
    </source>
</evidence>
<dbReference type="EMBL" id="KZ613945">
    <property type="protein sequence ID" value="PMD40367.1"/>
    <property type="molecule type" value="Genomic_DNA"/>
</dbReference>
<dbReference type="Pfam" id="PF06985">
    <property type="entry name" value="HET"/>
    <property type="match status" value="1"/>
</dbReference>
<dbReference type="OrthoDB" id="5125733at2759"/>
<feature type="domain" description="Heterokaryon incompatibility" evidence="1">
    <location>
        <begin position="177"/>
        <end position="325"/>
    </location>
</feature>
<accession>A0A2J6RPC2</accession>
<gene>
    <name evidence="2" type="ORF">L207DRAFT_582574</name>
</gene>
<dbReference type="AlphaFoldDB" id="A0A2J6RPC2"/>
<evidence type="ECO:0000259" key="1">
    <source>
        <dbReference type="Pfam" id="PF06985"/>
    </source>
</evidence>
<dbReference type="PANTHER" id="PTHR33112">
    <property type="entry name" value="DOMAIN PROTEIN, PUTATIVE-RELATED"/>
    <property type="match status" value="1"/>
</dbReference>
<reference evidence="2 3" key="1">
    <citation type="submission" date="2016-04" db="EMBL/GenBank/DDBJ databases">
        <title>A degradative enzymes factory behind the ericoid mycorrhizal symbiosis.</title>
        <authorList>
            <consortium name="DOE Joint Genome Institute"/>
            <person name="Martino E."/>
            <person name="Morin E."/>
            <person name="Grelet G."/>
            <person name="Kuo A."/>
            <person name="Kohler A."/>
            <person name="Daghino S."/>
            <person name="Barry K."/>
            <person name="Choi C."/>
            <person name="Cichocki N."/>
            <person name="Clum A."/>
            <person name="Copeland A."/>
            <person name="Hainaut M."/>
            <person name="Haridas S."/>
            <person name="Labutti K."/>
            <person name="Lindquist E."/>
            <person name="Lipzen A."/>
            <person name="Khouja H.-R."/>
            <person name="Murat C."/>
            <person name="Ohm R."/>
            <person name="Olson A."/>
            <person name="Spatafora J."/>
            <person name="Veneault-Fourrey C."/>
            <person name="Henrissat B."/>
            <person name="Grigoriev I."/>
            <person name="Martin F."/>
            <person name="Perotto S."/>
        </authorList>
    </citation>
    <scope>NUCLEOTIDE SEQUENCE [LARGE SCALE GENOMIC DNA]</scope>
    <source>
        <strain evidence="2 3">F</strain>
    </source>
</reference>
<organism evidence="2 3">
    <name type="scientific">Hyaloscypha variabilis (strain UAMH 11265 / GT02V1 / F)</name>
    <name type="common">Meliniomyces variabilis</name>
    <dbReference type="NCBI Taxonomy" id="1149755"/>
    <lineage>
        <taxon>Eukaryota</taxon>
        <taxon>Fungi</taxon>
        <taxon>Dikarya</taxon>
        <taxon>Ascomycota</taxon>
        <taxon>Pezizomycotina</taxon>
        <taxon>Leotiomycetes</taxon>
        <taxon>Helotiales</taxon>
        <taxon>Hyaloscyphaceae</taxon>
        <taxon>Hyaloscypha</taxon>
        <taxon>Hyaloscypha variabilis</taxon>
    </lineage>
</organism>
<dbReference type="InterPro" id="IPR010730">
    <property type="entry name" value="HET"/>
</dbReference>